<dbReference type="AlphaFoldDB" id="A0A7U3Q1C1"/>
<organism evidence="4 5">
    <name type="scientific">Epichloe festucae (strain Fl1)</name>
    <dbReference type="NCBI Taxonomy" id="877507"/>
    <lineage>
        <taxon>Eukaryota</taxon>
        <taxon>Fungi</taxon>
        <taxon>Dikarya</taxon>
        <taxon>Ascomycota</taxon>
        <taxon>Pezizomycotina</taxon>
        <taxon>Sordariomycetes</taxon>
        <taxon>Hypocreomycetidae</taxon>
        <taxon>Hypocreales</taxon>
        <taxon>Clavicipitaceae</taxon>
        <taxon>Epichloe</taxon>
    </lineage>
</organism>
<dbReference type="Gene3D" id="3.40.50.720">
    <property type="entry name" value="NAD(P)-binding Rossmann-like Domain"/>
    <property type="match status" value="1"/>
</dbReference>
<dbReference type="PRINTS" id="PR00081">
    <property type="entry name" value="GDHRDH"/>
</dbReference>
<dbReference type="SUPFAM" id="SSF51735">
    <property type="entry name" value="NAD(P)-binding Rossmann-fold domains"/>
    <property type="match status" value="1"/>
</dbReference>
<evidence type="ECO:0000313" key="5">
    <source>
        <dbReference type="Proteomes" id="UP000594364"/>
    </source>
</evidence>
<name>A0A7U3Q1C1_EPIFF</name>
<sequence length="379" mass="43063">MILRITGGKLDILVNNAGRAHTIPALDIDVDHVRQSFEANVFGPMAMCQVFAGLLVPARGLVLQVSSVGYAFTKGALSSYSRVLRMELKPFNTKKKLTNRLTHICNNLVSTLPINHTLYQHLLEMVLVSAAEEVILPAEEGDLLRAGLITEKDPGGWRKVHCRLLADESDISHLWIPLMPISTLQAASVGLYFKTIPAELVSAATIEYVGFNKTMARNIWLDWVCRPFDEHEWQPTDRLYGVEFMTFIIDALAQQSFGEFVHSTDDTLWLEIMYLHGLNIEAQVDVLMRKTECEKERAAHENVVKRFYSAKDVVGHVSTESFLQSRQRLLTWHMPDCEMLIKENIERHFLYLKTVRTLSMRRVSCGATTYKTTDVVNRL</sequence>
<evidence type="ECO:0000256" key="1">
    <source>
        <dbReference type="ARBA" id="ARBA00006484"/>
    </source>
</evidence>
<dbReference type="PRINTS" id="PR00080">
    <property type="entry name" value="SDRFAMILY"/>
</dbReference>
<dbReference type="Pfam" id="PF00106">
    <property type="entry name" value="adh_short"/>
    <property type="match status" value="1"/>
</dbReference>
<dbReference type="GO" id="GO:0019433">
    <property type="term" value="P:triglyceride catabolic process"/>
    <property type="evidence" value="ECO:0007669"/>
    <property type="project" value="TreeGrafter"/>
</dbReference>
<dbReference type="GO" id="GO:0005783">
    <property type="term" value="C:endoplasmic reticulum"/>
    <property type="evidence" value="ECO:0007669"/>
    <property type="project" value="TreeGrafter"/>
</dbReference>
<keyword evidence="5" id="KW-1185">Reference proteome</keyword>
<reference evidence="4 5" key="1">
    <citation type="journal article" date="2018" name="PLoS Genet.">
        <title>Repeat elements organise 3D genome structure and mediate transcription in the filamentous fungus Epichloe festucae.</title>
        <authorList>
            <person name="Winter D.J."/>
            <person name="Ganley A.R.D."/>
            <person name="Young C.A."/>
            <person name="Liachko I."/>
            <person name="Schardl C.L."/>
            <person name="Dupont P.Y."/>
            <person name="Berry D."/>
            <person name="Ram A."/>
            <person name="Scott B."/>
            <person name="Cox M.P."/>
        </authorList>
    </citation>
    <scope>NUCLEOTIDE SEQUENCE [LARGE SCALE GENOMIC DNA]</scope>
    <source>
        <strain evidence="4 5">Fl1</strain>
    </source>
</reference>
<dbReference type="Proteomes" id="UP000594364">
    <property type="component" value="Chromosome 5"/>
</dbReference>
<dbReference type="PANTHER" id="PTHR44169">
    <property type="entry name" value="NADPH-DEPENDENT 1-ACYLDIHYDROXYACETONE PHOSPHATE REDUCTASE"/>
    <property type="match status" value="1"/>
</dbReference>
<comment type="similarity">
    <text evidence="1 3">Belongs to the short-chain dehydrogenases/reductases (SDR) family.</text>
</comment>
<dbReference type="InterPro" id="IPR002347">
    <property type="entry name" value="SDR_fam"/>
</dbReference>
<protein>
    <submittedName>
        <fullName evidence="4">Uncharacterized protein</fullName>
    </submittedName>
</protein>
<dbReference type="PANTHER" id="PTHR44169:SF6">
    <property type="entry name" value="NADPH-DEPENDENT 1-ACYLDIHYDROXYACETONE PHOSPHATE REDUCTASE"/>
    <property type="match status" value="1"/>
</dbReference>
<proteinExistence type="inferred from homology"/>
<dbReference type="EMBL" id="CP031389">
    <property type="protein sequence ID" value="QPH10927.1"/>
    <property type="molecule type" value="Genomic_DNA"/>
</dbReference>
<evidence type="ECO:0000256" key="2">
    <source>
        <dbReference type="ARBA" id="ARBA00023002"/>
    </source>
</evidence>
<evidence type="ECO:0000313" key="4">
    <source>
        <dbReference type="EMBL" id="QPH10927.1"/>
    </source>
</evidence>
<evidence type="ECO:0000256" key="3">
    <source>
        <dbReference type="RuleBase" id="RU000363"/>
    </source>
</evidence>
<dbReference type="GO" id="GO:0000140">
    <property type="term" value="F:acylglycerone-phosphate reductase (NADP+) activity"/>
    <property type="evidence" value="ECO:0007669"/>
    <property type="project" value="TreeGrafter"/>
</dbReference>
<gene>
    <name evidence="4" type="ORF">C2857_002453</name>
</gene>
<accession>A0A7U3Q1C1</accession>
<dbReference type="InterPro" id="IPR036291">
    <property type="entry name" value="NAD(P)-bd_dom_sf"/>
</dbReference>
<dbReference type="GO" id="GO:0005811">
    <property type="term" value="C:lipid droplet"/>
    <property type="evidence" value="ECO:0007669"/>
    <property type="project" value="TreeGrafter"/>
</dbReference>
<dbReference type="GO" id="GO:0006654">
    <property type="term" value="P:phosphatidic acid biosynthetic process"/>
    <property type="evidence" value="ECO:0007669"/>
    <property type="project" value="TreeGrafter"/>
</dbReference>
<keyword evidence="2" id="KW-0560">Oxidoreductase</keyword>
<dbReference type="OrthoDB" id="2102561at2759"/>
<dbReference type="GO" id="GO:0004806">
    <property type="term" value="F:triacylglycerol lipase activity"/>
    <property type="evidence" value="ECO:0007669"/>
    <property type="project" value="TreeGrafter"/>
</dbReference>